<proteinExistence type="predicted"/>
<comment type="caution">
    <text evidence="3">The sequence shown here is derived from an EMBL/GenBank/DDBJ whole genome shotgun (WGS) entry which is preliminary data.</text>
</comment>
<keyword evidence="4" id="KW-1185">Reference proteome</keyword>
<dbReference type="SUPFAM" id="SSF50465">
    <property type="entry name" value="EF-Tu/eEF-1alpha/eIF2-gamma C-terminal domain"/>
    <property type="match status" value="1"/>
</dbReference>
<evidence type="ECO:0000256" key="2">
    <source>
        <dbReference type="ARBA" id="ARBA00023134"/>
    </source>
</evidence>
<evidence type="ECO:0000313" key="4">
    <source>
        <dbReference type="Proteomes" id="UP001338137"/>
    </source>
</evidence>
<keyword evidence="1" id="KW-0547">Nucleotide-binding</keyword>
<protein>
    <recommendedName>
        <fullName evidence="5">Elongation factor Tu</fullName>
    </recommendedName>
</protein>
<sequence length="102" mass="11603">MSKPDVEAKITFLKNGERTRPVFTGYRPNHLVTDNYLTTGAHHYYEKDIVEMGETVLGTITFISPEAYPNTLWVGKIINIQEGSRIVGYAEITKVFNLQLLK</sequence>
<dbReference type="Gene3D" id="2.40.30.10">
    <property type="entry name" value="Translation factors"/>
    <property type="match status" value="1"/>
</dbReference>
<gene>
    <name evidence="3" type="ORF">P4I72_07915</name>
</gene>
<evidence type="ECO:0000256" key="1">
    <source>
        <dbReference type="ARBA" id="ARBA00022741"/>
    </source>
</evidence>
<accession>A0ABU6FYQ8</accession>
<evidence type="ECO:0000313" key="3">
    <source>
        <dbReference type="EMBL" id="MEC0227046.1"/>
    </source>
</evidence>
<name>A0ABU6FYQ8_9BACL</name>
<dbReference type="InterPro" id="IPR009001">
    <property type="entry name" value="Transl_elong_EF1A/Init_IF2_C"/>
</dbReference>
<organism evidence="3 4">
    <name type="scientific">Paenibacillus alba</name>
    <dbReference type="NCBI Taxonomy" id="1197127"/>
    <lineage>
        <taxon>Bacteria</taxon>
        <taxon>Bacillati</taxon>
        <taxon>Bacillota</taxon>
        <taxon>Bacilli</taxon>
        <taxon>Bacillales</taxon>
        <taxon>Paenibacillaceae</taxon>
        <taxon>Paenibacillus</taxon>
    </lineage>
</organism>
<reference evidence="3 4" key="1">
    <citation type="submission" date="2023-03" db="EMBL/GenBank/DDBJ databases">
        <title>Bacillus Genome Sequencing.</title>
        <authorList>
            <person name="Dunlap C."/>
        </authorList>
    </citation>
    <scope>NUCLEOTIDE SEQUENCE [LARGE SCALE GENOMIC DNA]</scope>
    <source>
        <strain evidence="3 4">BD-533</strain>
    </source>
</reference>
<evidence type="ECO:0008006" key="5">
    <source>
        <dbReference type="Google" id="ProtNLM"/>
    </source>
</evidence>
<dbReference type="Proteomes" id="UP001338137">
    <property type="component" value="Unassembled WGS sequence"/>
</dbReference>
<dbReference type="EMBL" id="JARLKY010000016">
    <property type="protein sequence ID" value="MEC0227046.1"/>
    <property type="molecule type" value="Genomic_DNA"/>
</dbReference>
<keyword evidence="2" id="KW-0342">GTP-binding</keyword>
<dbReference type="RefSeq" id="WP_326071394.1">
    <property type="nucleotide sequence ID" value="NZ_JARLKY010000016.1"/>
</dbReference>